<dbReference type="OrthoDB" id="9995210at2759"/>
<dbReference type="Proteomes" id="UP000070444">
    <property type="component" value="Unassembled WGS sequence"/>
</dbReference>
<dbReference type="Pfam" id="PF12796">
    <property type="entry name" value="Ank_2"/>
    <property type="match status" value="1"/>
</dbReference>
<evidence type="ECO:0000256" key="1">
    <source>
        <dbReference type="SAM" id="MobiDB-lite"/>
    </source>
</evidence>
<dbReference type="InterPro" id="IPR002110">
    <property type="entry name" value="Ankyrin_rpt"/>
</dbReference>
<accession>A0A137PDG7</accession>
<gene>
    <name evidence="2" type="ORF">CONCODRAFT_77491</name>
</gene>
<evidence type="ECO:0000313" key="2">
    <source>
        <dbReference type="EMBL" id="KXN73030.1"/>
    </source>
</evidence>
<sequence>MSSEGASDIERIILAARSDQVEELVEILKTSDNIDINGTDSIGQTALHWACIAGSYECAEALLSFETINTDLQDLVLRETPLHKVFNPVKSPKISEILVGLLLEQSAKYKLKNREGLSAVDLVPKDKEFEEVRQQLLQAEASSLLDLPVEDSDDDGTASDISE</sequence>
<dbReference type="AlphaFoldDB" id="A0A137PDG7"/>
<protein>
    <submittedName>
        <fullName evidence="2">Uncharacterized protein</fullName>
    </submittedName>
</protein>
<dbReference type="Gene3D" id="1.25.40.20">
    <property type="entry name" value="Ankyrin repeat-containing domain"/>
    <property type="match status" value="1"/>
</dbReference>
<dbReference type="EMBL" id="KQ964442">
    <property type="protein sequence ID" value="KXN73030.1"/>
    <property type="molecule type" value="Genomic_DNA"/>
</dbReference>
<organism evidence="2 3">
    <name type="scientific">Conidiobolus coronatus (strain ATCC 28846 / CBS 209.66 / NRRL 28638)</name>
    <name type="common">Delacroixia coronata</name>
    <dbReference type="NCBI Taxonomy" id="796925"/>
    <lineage>
        <taxon>Eukaryota</taxon>
        <taxon>Fungi</taxon>
        <taxon>Fungi incertae sedis</taxon>
        <taxon>Zoopagomycota</taxon>
        <taxon>Entomophthoromycotina</taxon>
        <taxon>Entomophthoromycetes</taxon>
        <taxon>Entomophthorales</taxon>
        <taxon>Ancylistaceae</taxon>
        <taxon>Conidiobolus</taxon>
    </lineage>
</organism>
<dbReference type="OMA" id="IAGSYEC"/>
<keyword evidence="3" id="KW-1185">Reference proteome</keyword>
<dbReference type="STRING" id="796925.A0A137PDG7"/>
<feature type="region of interest" description="Disordered" evidence="1">
    <location>
        <begin position="143"/>
        <end position="163"/>
    </location>
</feature>
<feature type="compositionally biased region" description="Acidic residues" evidence="1">
    <location>
        <begin position="148"/>
        <end position="163"/>
    </location>
</feature>
<proteinExistence type="predicted"/>
<reference evidence="2 3" key="1">
    <citation type="journal article" date="2015" name="Genome Biol. Evol.">
        <title>Phylogenomic analyses indicate that early fungi evolved digesting cell walls of algal ancestors of land plants.</title>
        <authorList>
            <person name="Chang Y."/>
            <person name="Wang S."/>
            <person name="Sekimoto S."/>
            <person name="Aerts A.L."/>
            <person name="Choi C."/>
            <person name="Clum A."/>
            <person name="LaButti K.M."/>
            <person name="Lindquist E.A."/>
            <person name="Yee Ngan C."/>
            <person name="Ohm R.A."/>
            <person name="Salamov A.A."/>
            <person name="Grigoriev I.V."/>
            <person name="Spatafora J.W."/>
            <person name="Berbee M.L."/>
        </authorList>
    </citation>
    <scope>NUCLEOTIDE SEQUENCE [LARGE SCALE GENOMIC DNA]</scope>
    <source>
        <strain evidence="2 3">NRRL 28638</strain>
    </source>
</reference>
<dbReference type="SUPFAM" id="SSF48403">
    <property type="entry name" value="Ankyrin repeat"/>
    <property type="match status" value="1"/>
</dbReference>
<dbReference type="SMART" id="SM00248">
    <property type="entry name" value="ANK"/>
    <property type="match status" value="2"/>
</dbReference>
<evidence type="ECO:0000313" key="3">
    <source>
        <dbReference type="Proteomes" id="UP000070444"/>
    </source>
</evidence>
<name>A0A137PDG7_CONC2</name>
<dbReference type="InterPro" id="IPR036770">
    <property type="entry name" value="Ankyrin_rpt-contain_sf"/>
</dbReference>